<evidence type="ECO:0000313" key="1">
    <source>
        <dbReference type="EMBL" id="HGG99632.1"/>
    </source>
</evidence>
<name>A0A7C4AJJ0_9BACT</name>
<dbReference type="InterPro" id="IPR005883">
    <property type="entry name" value="PilM"/>
</dbReference>
<sequence length="312" mass="35444">MILGIEIEPSSVKIAAVRKKYELIEWEIFDLPEGIVSSDGVADSDALAQIFKKIPSKFNIKNPKAAFAISGPTYTAVRILSLPFISKDEIVLNLPMELDKYIPFSVKEIYYDFHILEQSKEKGSTELLIAVANRQIVDEYINAFEKAGINPVIADIGAVALYNIYELNYNEASTVAVVNIGQNVINFAIAKKDRPLYIRDSTNNFNININEATEEEIRNLADEVSTEIYRQIEYFKTFMEYEGVRRIYVTGFPVTFSSFISSIEERLEQEILQFNPFKKIKINKKISSKMQKYTNIASISTGLSLRGTEKIK</sequence>
<dbReference type="Gene3D" id="3.30.420.40">
    <property type="match status" value="1"/>
</dbReference>
<dbReference type="CDD" id="cd24049">
    <property type="entry name" value="ASKHA_NBD_PilM"/>
    <property type="match status" value="1"/>
</dbReference>
<dbReference type="SUPFAM" id="SSF53067">
    <property type="entry name" value="Actin-like ATPase domain"/>
    <property type="match status" value="1"/>
</dbReference>
<accession>A0A7C4AJJ0</accession>
<organism evidence="1">
    <name type="scientific">Thermodesulfovibrio aggregans</name>
    <dbReference type="NCBI Taxonomy" id="86166"/>
    <lineage>
        <taxon>Bacteria</taxon>
        <taxon>Pseudomonadati</taxon>
        <taxon>Nitrospirota</taxon>
        <taxon>Thermodesulfovibrionia</taxon>
        <taxon>Thermodesulfovibrionales</taxon>
        <taxon>Thermodesulfovibrionaceae</taxon>
        <taxon>Thermodesulfovibrio</taxon>
    </lineage>
</organism>
<comment type="caution">
    <text evidence="1">The sequence shown here is derived from an EMBL/GenBank/DDBJ whole genome shotgun (WGS) entry which is preliminary data.</text>
</comment>
<dbReference type="PANTHER" id="PTHR32432:SF3">
    <property type="entry name" value="ETHANOLAMINE UTILIZATION PROTEIN EUTJ"/>
    <property type="match status" value="1"/>
</dbReference>
<evidence type="ECO:0008006" key="2">
    <source>
        <dbReference type="Google" id="ProtNLM"/>
    </source>
</evidence>
<proteinExistence type="predicted"/>
<gene>
    <name evidence="1" type="ORF">ENV75_04185</name>
</gene>
<dbReference type="Pfam" id="PF11104">
    <property type="entry name" value="PilM_2"/>
    <property type="match status" value="2"/>
</dbReference>
<protein>
    <recommendedName>
        <fullName evidence="2">Type IV pilus assembly protein PilM</fullName>
    </recommendedName>
</protein>
<dbReference type="PANTHER" id="PTHR32432">
    <property type="entry name" value="CELL DIVISION PROTEIN FTSA-RELATED"/>
    <property type="match status" value="1"/>
</dbReference>
<dbReference type="InterPro" id="IPR043129">
    <property type="entry name" value="ATPase_NBD"/>
</dbReference>
<reference evidence="1" key="1">
    <citation type="journal article" date="2020" name="mSystems">
        <title>Genome- and Community-Level Interaction Insights into Carbon Utilization and Element Cycling Functions of Hydrothermarchaeota in Hydrothermal Sediment.</title>
        <authorList>
            <person name="Zhou Z."/>
            <person name="Liu Y."/>
            <person name="Xu W."/>
            <person name="Pan J."/>
            <person name="Luo Z.H."/>
            <person name="Li M."/>
        </authorList>
    </citation>
    <scope>NUCLEOTIDE SEQUENCE [LARGE SCALE GENOMIC DNA]</scope>
    <source>
        <strain evidence="1">SpSt-788</strain>
    </source>
</reference>
<dbReference type="EMBL" id="DTHO01000045">
    <property type="protein sequence ID" value="HGG99632.1"/>
    <property type="molecule type" value="Genomic_DNA"/>
</dbReference>
<dbReference type="InterPro" id="IPR050696">
    <property type="entry name" value="FtsA/MreB"/>
</dbReference>
<dbReference type="AlphaFoldDB" id="A0A7C4AJJ0"/>
<dbReference type="PIRSF" id="PIRSF019169">
    <property type="entry name" value="PilM"/>
    <property type="match status" value="1"/>
</dbReference>